<dbReference type="EMBL" id="SEYY01000501">
    <property type="protein sequence ID" value="KAB7507100.1"/>
    <property type="molecule type" value="Genomic_DNA"/>
</dbReference>
<gene>
    <name evidence="2" type="primary">SZT2</name>
    <name evidence="2" type="ORF">Anas_04282</name>
</gene>
<keyword evidence="3" id="KW-1185">Reference proteome</keyword>
<proteinExistence type="predicted"/>
<accession>A0A5N5TLQ5</accession>
<evidence type="ECO:0000313" key="3">
    <source>
        <dbReference type="Proteomes" id="UP000326759"/>
    </source>
</evidence>
<feature type="compositionally biased region" description="Basic and acidic residues" evidence="1">
    <location>
        <begin position="99"/>
        <end position="113"/>
    </location>
</feature>
<dbReference type="InterPro" id="IPR033228">
    <property type="entry name" value="SZT2"/>
</dbReference>
<feature type="non-terminal residue" evidence="2">
    <location>
        <position position="1"/>
    </location>
</feature>
<feature type="region of interest" description="Disordered" evidence="1">
    <location>
        <begin position="252"/>
        <end position="320"/>
    </location>
</feature>
<comment type="caution">
    <text evidence="2">The sequence shown here is derived from an EMBL/GenBank/DDBJ whole genome shotgun (WGS) entry which is preliminary data.</text>
</comment>
<dbReference type="PANTHER" id="PTHR14918">
    <property type="entry name" value="KICSTOR COMPLEX PROTEIN SZT2"/>
    <property type="match status" value="1"/>
</dbReference>
<feature type="compositionally biased region" description="Basic residues" evidence="1">
    <location>
        <begin position="114"/>
        <end position="124"/>
    </location>
</feature>
<reference evidence="2 3" key="1">
    <citation type="journal article" date="2019" name="PLoS Biol.">
        <title>Sex chromosomes control vertical transmission of feminizing Wolbachia symbionts in an isopod.</title>
        <authorList>
            <person name="Becking T."/>
            <person name="Chebbi M.A."/>
            <person name="Giraud I."/>
            <person name="Moumen B."/>
            <person name="Laverre T."/>
            <person name="Caubet Y."/>
            <person name="Peccoud J."/>
            <person name="Gilbert C."/>
            <person name="Cordaux R."/>
        </authorList>
    </citation>
    <scope>NUCLEOTIDE SEQUENCE [LARGE SCALE GENOMIC DNA]</scope>
    <source>
        <strain evidence="2">ANa2</strain>
        <tissue evidence="2">Whole body excluding digestive tract and cuticle</tissue>
    </source>
</reference>
<sequence length="843" mass="95654">EFKNLKIFGYQLEKIGNFYYLAVSPDSNRLRNLFSLVPPLGLKTPTPDISNKTMDSKNLSLVSAPIEGFSGEENASTTQDDIPQKSQKVSFGLTCTTEDIAKEHESPKAETKKGNKLMRKKRRERRDSERRGVLGSSDSEEDASSTTKDLSTYKLDSKFMVPKKLITEEQNDISSVNKNKTALDKNMTLRIESEDKSNVKVTSVEVPQGEEESGNNSEFKKDTTAEMLALKPVERIRCGSINLPRTQVSKTEVIRKSASTDDFSPSIHDNEETRLLHSSPAMWNEVPRSKHSSCDGSKISSDHSKSRHSSGGEILKSRHNSGTGSIMGLYSDVSSLFESGQTTEDGCEGDISDLEESTDWITDLDAPQPPEFWILIKIDSVIQTYFHCRRDLDVEQCKAVHKEVVRLLKDQIKLVNQRLLLQDLYDCRICNHLLEPETSEDVWRHEDMKDLEGENSEYLEAAMKFKLGAFACRQVWTKKFELHPRLKLSGKGGMKGIYTLKKTLNPFMVTNRKNMFVYEDSSGVGTNVFYLRLHEKQTPTYGSAVMETRKDDSLSRSSSVVSLGKKQNRDDEIGFQGERRSFIEKDVIVEGVPSTTCQRRNQQDYIILTVHGIAEPGIDIKENLVQMLQKRLDDAVLDAICLMLWDNPHHKLSSEDILVNVYALPYVQALCYYLRQNMIPVDSHLPNTWTQNPKIIFRFLSHRSRSNDRSEYIFKSGTKGLACLALSVIDSHGNAYKKGFNSVIPNAFEEILSETEFEIMTQTGQHIAENDNVVFQFKVWECGRLEFEEMGKCLEEAIKHALWDLSTEYRFLVAPITLSSVLAVSQPSTPVKGFIQFLFFFNE</sequence>
<dbReference type="PANTHER" id="PTHR14918:SF3">
    <property type="entry name" value="KICSTOR COMPLEX PROTEIN SZT2"/>
    <property type="match status" value="1"/>
</dbReference>
<dbReference type="OrthoDB" id="43547at2759"/>
<evidence type="ECO:0000256" key="1">
    <source>
        <dbReference type="SAM" id="MobiDB-lite"/>
    </source>
</evidence>
<organism evidence="2 3">
    <name type="scientific">Armadillidium nasatum</name>
    <dbReference type="NCBI Taxonomy" id="96803"/>
    <lineage>
        <taxon>Eukaryota</taxon>
        <taxon>Metazoa</taxon>
        <taxon>Ecdysozoa</taxon>
        <taxon>Arthropoda</taxon>
        <taxon>Crustacea</taxon>
        <taxon>Multicrustacea</taxon>
        <taxon>Malacostraca</taxon>
        <taxon>Eumalacostraca</taxon>
        <taxon>Peracarida</taxon>
        <taxon>Isopoda</taxon>
        <taxon>Oniscidea</taxon>
        <taxon>Crinocheta</taxon>
        <taxon>Armadillidiidae</taxon>
        <taxon>Armadillidium</taxon>
    </lineage>
</organism>
<protein>
    <submittedName>
        <fullName evidence="2">Protein SZT2</fullName>
    </submittedName>
</protein>
<name>A0A5N5TLQ5_9CRUS</name>
<evidence type="ECO:0000313" key="2">
    <source>
        <dbReference type="EMBL" id="KAB7507100.1"/>
    </source>
</evidence>
<feature type="region of interest" description="Disordered" evidence="1">
    <location>
        <begin position="99"/>
        <end position="149"/>
    </location>
</feature>
<dbReference type="AlphaFoldDB" id="A0A5N5TLQ5"/>
<dbReference type="Proteomes" id="UP000326759">
    <property type="component" value="Unassembled WGS sequence"/>
</dbReference>
<dbReference type="GO" id="GO:0005777">
    <property type="term" value="C:peroxisome"/>
    <property type="evidence" value="ECO:0007669"/>
    <property type="project" value="InterPro"/>
</dbReference>